<name>A0A067ECF0_CITSI</name>
<protein>
    <recommendedName>
        <fullName evidence="4">NB-ARC domain-containing protein</fullName>
    </recommendedName>
</protein>
<dbReference type="Pfam" id="PF00931">
    <property type="entry name" value="NB-ARC"/>
    <property type="match status" value="1"/>
</dbReference>
<proteinExistence type="predicted"/>
<dbReference type="InterPro" id="IPR002182">
    <property type="entry name" value="NB-ARC"/>
</dbReference>
<keyword evidence="6" id="KW-1185">Reference proteome</keyword>
<feature type="domain" description="NB-ARC" evidence="4">
    <location>
        <begin position="120"/>
        <end position="230"/>
    </location>
</feature>
<dbReference type="FunFam" id="1.10.8.430:FF:000003">
    <property type="entry name" value="Probable disease resistance protein At5g66910"/>
    <property type="match status" value="1"/>
</dbReference>
<gene>
    <name evidence="5" type="ORF">CISIN_1g048597mg</name>
</gene>
<sequence>MAAEQQPRTRRTVRVKLWFKRVDNKVTEVAKLKQEGDLQIDRLCLGGFSIKLKKEREANKEVYEEVSEDPAVELPVERTVIRQELLLDRVWRFVTDQERNRGIIGLYGTGGVGKTTLLKQRANLKKIQADIGKKIGLSTKSWQENSFEDKALDIAGILSRKRFVLLLDDIWEHINLNKLGVPLQYLHLGSKIVFTTNSRVVCGQMEATMLNASPLRDEEAWRLFEEAVGRYVLDSHPDIPELAKTMAEECCCLPLALKTVGRAMRSISSIEEWEHAIKIILRYGRGVFAFEVQL</sequence>
<dbReference type="EMBL" id="KK785025">
    <property type="protein sequence ID" value="KDO52874.1"/>
    <property type="molecule type" value="Genomic_DNA"/>
</dbReference>
<dbReference type="PRINTS" id="PR00364">
    <property type="entry name" value="DISEASERSIST"/>
</dbReference>
<dbReference type="CDD" id="cd01983">
    <property type="entry name" value="SIMIBI"/>
    <property type="match status" value="1"/>
</dbReference>
<dbReference type="PANTHER" id="PTHR33463:SF220">
    <property type="entry name" value="NB-ARC DOMAIN-CONTAINING PROTEIN"/>
    <property type="match status" value="1"/>
</dbReference>
<dbReference type="InterPro" id="IPR042197">
    <property type="entry name" value="Apaf_helical"/>
</dbReference>
<dbReference type="Gene3D" id="3.40.50.300">
    <property type="entry name" value="P-loop containing nucleotide triphosphate hydrolases"/>
    <property type="match status" value="2"/>
</dbReference>
<keyword evidence="1" id="KW-0547">Nucleotide-binding</keyword>
<evidence type="ECO:0000259" key="4">
    <source>
        <dbReference type="Pfam" id="PF00931"/>
    </source>
</evidence>
<dbReference type="GO" id="GO:0043531">
    <property type="term" value="F:ADP binding"/>
    <property type="evidence" value="ECO:0007669"/>
    <property type="project" value="InterPro"/>
</dbReference>
<evidence type="ECO:0000256" key="2">
    <source>
        <dbReference type="ARBA" id="ARBA00022821"/>
    </source>
</evidence>
<evidence type="ECO:0000256" key="3">
    <source>
        <dbReference type="ARBA" id="ARBA00022840"/>
    </source>
</evidence>
<dbReference type="AlphaFoldDB" id="A0A067ECF0"/>
<organism evidence="5 6">
    <name type="scientific">Citrus sinensis</name>
    <name type="common">Sweet orange</name>
    <name type="synonym">Citrus aurantium var. sinensis</name>
    <dbReference type="NCBI Taxonomy" id="2711"/>
    <lineage>
        <taxon>Eukaryota</taxon>
        <taxon>Viridiplantae</taxon>
        <taxon>Streptophyta</taxon>
        <taxon>Embryophyta</taxon>
        <taxon>Tracheophyta</taxon>
        <taxon>Spermatophyta</taxon>
        <taxon>Magnoliopsida</taxon>
        <taxon>eudicotyledons</taxon>
        <taxon>Gunneridae</taxon>
        <taxon>Pentapetalae</taxon>
        <taxon>rosids</taxon>
        <taxon>malvids</taxon>
        <taxon>Sapindales</taxon>
        <taxon>Rutaceae</taxon>
        <taxon>Aurantioideae</taxon>
        <taxon>Citrus</taxon>
    </lineage>
</organism>
<dbReference type="Proteomes" id="UP000027120">
    <property type="component" value="Unassembled WGS sequence"/>
</dbReference>
<evidence type="ECO:0000313" key="5">
    <source>
        <dbReference type="EMBL" id="KDO52874.1"/>
    </source>
</evidence>
<evidence type="ECO:0000256" key="1">
    <source>
        <dbReference type="ARBA" id="ARBA00022741"/>
    </source>
</evidence>
<dbReference type="InterPro" id="IPR050905">
    <property type="entry name" value="Plant_NBS-LRR"/>
</dbReference>
<dbReference type="SUPFAM" id="SSF52540">
    <property type="entry name" value="P-loop containing nucleoside triphosphate hydrolases"/>
    <property type="match status" value="1"/>
</dbReference>
<dbReference type="InterPro" id="IPR027417">
    <property type="entry name" value="P-loop_NTPase"/>
</dbReference>
<evidence type="ECO:0000313" key="6">
    <source>
        <dbReference type="Proteomes" id="UP000027120"/>
    </source>
</evidence>
<dbReference type="Gene3D" id="1.10.8.430">
    <property type="entry name" value="Helical domain of apoptotic protease-activating factors"/>
    <property type="match status" value="1"/>
</dbReference>
<keyword evidence="3" id="KW-0067">ATP-binding</keyword>
<dbReference type="PANTHER" id="PTHR33463">
    <property type="entry name" value="NB-ARC DOMAIN-CONTAINING PROTEIN-RELATED"/>
    <property type="match status" value="1"/>
</dbReference>
<dbReference type="GO" id="GO:0005524">
    <property type="term" value="F:ATP binding"/>
    <property type="evidence" value="ECO:0007669"/>
    <property type="project" value="UniProtKB-KW"/>
</dbReference>
<keyword evidence="2" id="KW-0611">Plant defense</keyword>
<reference evidence="5 6" key="1">
    <citation type="submission" date="2014-04" db="EMBL/GenBank/DDBJ databases">
        <authorList>
            <consortium name="International Citrus Genome Consortium"/>
            <person name="Gmitter F."/>
            <person name="Chen C."/>
            <person name="Farmerie W."/>
            <person name="Harkins T."/>
            <person name="Desany B."/>
            <person name="Mohiuddin M."/>
            <person name="Kodira C."/>
            <person name="Borodovsky M."/>
            <person name="Lomsadze A."/>
            <person name="Burns P."/>
            <person name="Jenkins J."/>
            <person name="Prochnik S."/>
            <person name="Shu S."/>
            <person name="Chapman J."/>
            <person name="Pitluck S."/>
            <person name="Schmutz J."/>
            <person name="Rokhsar D."/>
        </authorList>
    </citation>
    <scope>NUCLEOTIDE SEQUENCE</scope>
</reference>
<dbReference type="GO" id="GO:0006952">
    <property type="term" value="P:defense response"/>
    <property type="evidence" value="ECO:0007669"/>
    <property type="project" value="UniProtKB-KW"/>
</dbReference>
<dbReference type="STRING" id="2711.A0A067ECF0"/>
<accession>A0A067ECF0</accession>